<dbReference type="GO" id="GO:0000270">
    <property type="term" value="P:peptidoglycan metabolic process"/>
    <property type="evidence" value="ECO:0007669"/>
    <property type="project" value="TreeGrafter"/>
</dbReference>
<dbReference type="PANTHER" id="PTHR30023">
    <property type="entry name" value="D-ALANYL-D-ALANINE CARBOXYPEPTIDASE"/>
    <property type="match status" value="1"/>
</dbReference>
<dbReference type="GO" id="GO:0004185">
    <property type="term" value="F:serine-type carboxypeptidase activity"/>
    <property type="evidence" value="ECO:0007669"/>
    <property type="project" value="InterPro"/>
</dbReference>
<keyword evidence="2" id="KW-0378">Hydrolase</keyword>
<evidence type="ECO:0000256" key="2">
    <source>
        <dbReference type="ARBA" id="ARBA00022801"/>
    </source>
</evidence>
<dbReference type="InterPro" id="IPR012338">
    <property type="entry name" value="Beta-lactam/transpept-like"/>
</dbReference>
<evidence type="ECO:0000313" key="4">
    <source>
        <dbReference type="Proteomes" id="UP000010121"/>
    </source>
</evidence>
<dbReference type="SUPFAM" id="SSF56601">
    <property type="entry name" value="beta-lactamase/transpeptidase-like"/>
    <property type="match status" value="1"/>
</dbReference>
<reference evidence="3 4" key="1">
    <citation type="submission" date="2009-08" db="EMBL/GenBank/DDBJ databases">
        <title>The draft genome of Rhodobacter sp. SW2.</title>
        <authorList>
            <consortium name="US DOE Joint Genome Institute (JGI-PGF)"/>
            <person name="Lucas S."/>
            <person name="Copeland A."/>
            <person name="Lapidus A."/>
            <person name="Glavina del Rio T."/>
            <person name="Tice H."/>
            <person name="Bruce D."/>
            <person name="Goodwin L."/>
            <person name="Pitluck S."/>
            <person name="Larimer F."/>
            <person name="Land M.L."/>
            <person name="Hauser L."/>
            <person name="Emerson D."/>
        </authorList>
    </citation>
    <scope>NUCLEOTIDE SEQUENCE [LARGE SCALE GENOMIC DNA]</scope>
    <source>
        <strain evidence="3 4">SW2</strain>
    </source>
</reference>
<dbReference type="STRING" id="371731.Rsw2DRAFT_2385"/>
<evidence type="ECO:0000313" key="3">
    <source>
        <dbReference type="EMBL" id="EEW24597.1"/>
    </source>
</evidence>
<dbReference type="Gene3D" id="3.40.710.10">
    <property type="entry name" value="DD-peptidase/beta-lactamase superfamily"/>
    <property type="match status" value="1"/>
</dbReference>
<dbReference type="eggNOG" id="COG2027">
    <property type="taxonomic scope" value="Bacteria"/>
</dbReference>
<comment type="caution">
    <text evidence="3">The sequence shown here is derived from an EMBL/GenBank/DDBJ whole genome shotgun (WGS) entry which is preliminary data.</text>
</comment>
<evidence type="ECO:0000256" key="1">
    <source>
        <dbReference type="ARBA" id="ARBA00006096"/>
    </source>
</evidence>
<comment type="similarity">
    <text evidence="1">Belongs to the peptidase S13 family.</text>
</comment>
<gene>
    <name evidence="3" type="ORF">Rsw2DRAFT_2385</name>
</gene>
<keyword evidence="4" id="KW-1185">Reference proteome</keyword>
<dbReference type="PRINTS" id="PR00922">
    <property type="entry name" value="DADACBPTASE3"/>
</dbReference>
<proteinExistence type="inferred from homology"/>
<dbReference type="Proteomes" id="UP000010121">
    <property type="component" value="Unassembled WGS sequence"/>
</dbReference>
<keyword evidence="3" id="KW-0121">Carboxypeptidase</keyword>
<name>C8S2V7_9RHOB</name>
<dbReference type="EMBL" id="ACYY01000016">
    <property type="protein sequence ID" value="EEW24597.1"/>
    <property type="molecule type" value="Genomic_DNA"/>
</dbReference>
<dbReference type="Pfam" id="PF02113">
    <property type="entry name" value="Peptidase_S13"/>
    <property type="match status" value="1"/>
</dbReference>
<organism evidence="3 4">
    <name type="scientific">Rhodobacter ferrooxidans</name>
    <dbReference type="NCBI Taxonomy" id="371731"/>
    <lineage>
        <taxon>Bacteria</taxon>
        <taxon>Pseudomonadati</taxon>
        <taxon>Pseudomonadota</taxon>
        <taxon>Alphaproteobacteria</taxon>
        <taxon>Rhodobacterales</taxon>
        <taxon>Rhodobacter group</taxon>
        <taxon>Rhodobacter</taxon>
    </lineage>
</organism>
<dbReference type="AlphaFoldDB" id="C8S2V7"/>
<dbReference type="PANTHER" id="PTHR30023:SF0">
    <property type="entry name" value="PENICILLIN-SENSITIVE CARBOXYPEPTIDASE A"/>
    <property type="match status" value="1"/>
</dbReference>
<sequence>MLVQHRSDALAEVLRDMLKFSTNMTAEVLGLSASGAGSLGASGKAMSDWAAGRYGLGARFVDHSGLGAGSRISARDMVTALLAARGTALPGVLREIGMRDAKGKVIEGHPVRVIGKTGTLNFVSGLAGYVLPPSGRDLVFAVFCADADRRDRLPMSQREEPEGGRDWTKRARLLQAKLVSRWAGVYG</sequence>
<keyword evidence="3" id="KW-0645">Protease</keyword>
<dbReference type="GO" id="GO:0006508">
    <property type="term" value="P:proteolysis"/>
    <property type="evidence" value="ECO:0007669"/>
    <property type="project" value="InterPro"/>
</dbReference>
<dbReference type="InterPro" id="IPR000667">
    <property type="entry name" value="Peptidase_S13"/>
</dbReference>
<accession>C8S2V7</accession>
<protein>
    <submittedName>
        <fullName evidence="3">D-alanyl-D-alanine carboxypeptidase/D-alanyl-D-alanine-endopeptidase</fullName>
    </submittedName>
</protein>